<dbReference type="EMBL" id="JACJTU010000034">
    <property type="protein sequence ID" value="MBD2737616.1"/>
    <property type="molecule type" value="Genomic_DNA"/>
</dbReference>
<accession>A0ABR8KDJ7</accession>
<proteinExistence type="predicted"/>
<dbReference type="Proteomes" id="UP000637383">
    <property type="component" value="Unassembled WGS sequence"/>
</dbReference>
<evidence type="ECO:0000313" key="2">
    <source>
        <dbReference type="Proteomes" id="UP000637383"/>
    </source>
</evidence>
<dbReference type="RefSeq" id="WP_190958193.1">
    <property type="nucleotide sequence ID" value="NZ_JACJTU010000034.1"/>
</dbReference>
<evidence type="ECO:0000313" key="1">
    <source>
        <dbReference type="EMBL" id="MBD2737616.1"/>
    </source>
</evidence>
<sequence length="206" mass="24329">MVHSFTFPQEIITSIQERIEFLGRCLNDANTQDKAMAEIVELANSRQISLNQLREELRQYRYKFDKLDRLLEEFIIKCKQGELALILFVKYNFLLKEIVVDKYWYFGLEKDNRETEKELILAHVNFYQEFKTQAELDSSYKDDYIVLETLKHVIQSMIKASLKVNVLSEEEINALDLGDINPQETEVMLTSLASTKKWDQVYRNLA</sequence>
<comment type="caution">
    <text evidence="1">The sequence shown here is derived from an EMBL/GenBank/DDBJ whole genome shotgun (WGS) entry which is preliminary data.</text>
</comment>
<name>A0ABR8KDJ7_9NOSO</name>
<keyword evidence="2" id="KW-1185">Reference proteome</keyword>
<gene>
    <name evidence="1" type="ORF">H6H03_27655</name>
</gene>
<organism evidence="1 2">
    <name type="scientific">Nostoc paludosum FACHB-159</name>
    <dbReference type="NCBI Taxonomy" id="2692908"/>
    <lineage>
        <taxon>Bacteria</taxon>
        <taxon>Bacillati</taxon>
        <taxon>Cyanobacteriota</taxon>
        <taxon>Cyanophyceae</taxon>
        <taxon>Nostocales</taxon>
        <taxon>Nostocaceae</taxon>
        <taxon>Nostoc</taxon>
    </lineage>
</organism>
<protein>
    <submittedName>
        <fullName evidence="1">Uncharacterized protein</fullName>
    </submittedName>
</protein>
<reference evidence="1 2" key="1">
    <citation type="journal article" date="2020" name="ISME J.">
        <title>Comparative genomics reveals insights into cyanobacterial evolution and habitat adaptation.</title>
        <authorList>
            <person name="Chen M.Y."/>
            <person name="Teng W.K."/>
            <person name="Zhao L."/>
            <person name="Hu C.X."/>
            <person name="Zhou Y.K."/>
            <person name="Han B.P."/>
            <person name="Song L.R."/>
            <person name="Shu W.S."/>
        </authorList>
    </citation>
    <scope>NUCLEOTIDE SEQUENCE [LARGE SCALE GENOMIC DNA]</scope>
    <source>
        <strain evidence="1 2">FACHB-159</strain>
    </source>
</reference>